<dbReference type="GO" id="GO:0016787">
    <property type="term" value="F:hydrolase activity"/>
    <property type="evidence" value="ECO:0007669"/>
    <property type="project" value="UniProtKB-KW"/>
</dbReference>
<dbReference type="RefSeq" id="WP_251223534.1">
    <property type="nucleotide sequence ID" value="NZ_JAMBOL010000009.1"/>
</dbReference>
<evidence type="ECO:0000256" key="1">
    <source>
        <dbReference type="ARBA" id="ARBA00001947"/>
    </source>
</evidence>
<dbReference type="Pfam" id="PF07687">
    <property type="entry name" value="M20_dimer"/>
    <property type="match status" value="1"/>
</dbReference>
<dbReference type="EMBL" id="JAMBOL010000009">
    <property type="protein sequence ID" value="MCM3714770.1"/>
    <property type="molecule type" value="Genomic_DNA"/>
</dbReference>
<sequence length="381" mass="41269">MNNNGLIKYIAGLEPEIISFLKEIVEIESPTYDRDAVNEVAALLTKRVHELGGITEVIPSGTEDRGDHLVARFGGSNPTLKPILVIAHMDTVWKKGTLQEMPFKIEGNKIYGPGTFDMKGAIAFILTALKVIKDLGRRTKRPVTCLFNSDEEMNSATSREIIRIEADKADSVLILEGGVGEAVITARKGIMYFKLTAKGKSSHAGMDHEKGINAIEELAHQIVEIQKLTNYDTGTTVSSGIVHGGTRTNVIPAEAAVEIDARVANQGEVEKLKQEIEGRKPVLPGAVLDVYTLIKRPPLDRTEGVAKLYRKAKQLAEELGYPLPEASTGAISDGNLTAAQGVPTLDGLGPVGDGAHAVYEHILKDKMAERIALLVRLLEEL</sequence>
<organism evidence="7 8">
    <name type="scientific">Halalkalibacter oceani</name>
    <dbReference type="NCBI Taxonomy" id="1653776"/>
    <lineage>
        <taxon>Bacteria</taxon>
        <taxon>Bacillati</taxon>
        <taxon>Bacillota</taxon>
        <taxon>Bacilli</taxon>
        <taxon>Bacillales</taxon>
        <taxon>Bacillaceae</taxon>
        <taxon>Halalkalibacter</taxon>
    </lineage>
</organism>
<feature type="active site" evidence="5">
    <location>
        <position position="90"/>
    </location>
</feature>
<dbReference type="AlphaFoldDB" id="A0A9X2IP19"/>
<dbReference type="PANTHER" id="PTHR43808">
    <property type="entry name" value="ACETYLORNITHINE DEACETYLASE"/>
    <property type="match status" value="1"/>
</dbReference>
<dbReference type="Gene3D" id="3.40.630.10">
    <property type="entry name" value="Zn peptidases"/>
    <property type="match status" value="1"/>
</dbReference>
<proteinExistence type="predicted"/>
<keyword evidence="8" id="KW-1185">Reference proteome</keyword>
<dbReference type="InterPro" id="IPR017150">
    <property type="entry name" value="Pept_M20_glutamate_carboxypep"/>
</dbReference>
<comment type="cofactor">
    <cofactor evidence="1">
        <name>Zn(2+)</name>
        <dbReference type="ChEBI" id="CHEBI:29105"/>
    </cofactor>
</comment>
<dbReference type="Proteomes" id="UP001139179">
    <property type="component" value="Unassembled WGS sequence"/>
</dbReference>
<reference evidence="7" key="1">
    <citation type="submission" date="2022-05" db="EMBL/GenBank/DDBJ databases">
        <title>Comparative Genomics of Spacecraft Associated Microbes.</title>
        <authorList>
            <person name="Tran M.T."/>
            <person name="Wright A."/>
            <person name="Seuylemezian A."/>
            <person name="Eisen J."/>
            <person name="Coil D."/>
        </authorList>
    </citation>
    <scope>NUCLEOTIDE SEQUENCE</scope>
    <source>
        <strain evidence="7">214.1.1</strain>
    </source>
</reference>
<feature type="domain" description="Peptidase M20 dimerisation" evidence="6">
    <location>
        <begin position="185"/>
        <end position="277"/>
    </location>
</feature>
<dbReference type="InterPro" id="IPR036264">
    <property type="entry name" value="Bact_exopeptidase_dim_dom"/>
</dbReference>
<evidence type="ECO:0000256" key="2">
    <source>
        <dbReference type="ARBA" id="ARBA00022723"/>
    </source>
</evidence>
<dbReference type="CDD" id="cd03885">
    <property type="entry name" value="M20_CPDG2"/>
    <property type="match status" value="1"/>
</dbReference>
<feature type="active site" description="Proton acceptor" evidence="5">
    <location>
        <position position="151"/>
    </location>
</feature>
<keyword evidence="2" id="KW-0479">Metal-binding</keyword>
<evidence type="ECO:0000313" key="7">
    <source>
        <dbReference type="EMBL" id="MCM3714770.1"/>
    </source>
</evidence>
<evidence type="ECO:0000313" key="8">
    <source>
        <dbReference type="Proteomes" id="UP001139179"/>
    </source>
</evidence>
<gene>
    <name evidence="7" type="ORF">M3202_11840</name>
</gene>
<dbReference type="Gene3D" id="3.30.70.360">
    <property type="match status" value="1"/>
</dbReference>
<keyword evidence="3" id="KW-0378">Hydrolase</keyword>
<keyword evidence="4" id="KW-0862">Zinc</keyword>
<accession>A0A9X2IP19</accession>
<protein>
    <submittedName>
        <fullName evidence="7">M20 family metallopeptidase</fullName>
    </submittedName>
</protein>
<dbReference type="Pfam" id="PF01546">
    <property type="entry name" value="Peptidase_M20"/>
    <property type="match status" value="1"/>
</dbReference>
<dbReference type="InterPro" id="IPR002933">
    <property type="entry name" value="Peptidase_M20"/>
</dbReference>
<dbReference type="SUPFAM" id="SSF55031">
    <property type="entry name" value="Bacterial exopeptidase dimerisation domain"/>
    <property type="match status" value="1"/>
</dbReference>
<evidence type="ECO:0000259" key="6">
    <source>
        <dbReference type="Pfam" id="PF07687"/>
    </source>
</evidence>
<dbReference type="GO" id="GO:0046872">
    <property type="term" value="F:metal ion binding"/>
    <property type="evidence" value="ECO:0007669"/>
    <property type="project" value="UniProtKB-KW"/>
</dbReference>
<dbReference type="PIRSF" id="PIRSF037238">
    <property type="entry name" value="Carboxypeptidase_G2"/>
    <property type="match status" value="1"/>
</dbReference>
<dbReference type="InterPro" id="IPR001261">
    <property type="entry name" value="ArgE/DapE_CS"/>
</dbReference>
<dbReference type="InterPro" id="IPR050072">
    <property type="entry name" value="Peptidase_M20A"/>
</dbReference>
<evidence type="ECO:0000256" key="4">
    <source>
        <dbReference type="ARBA" id="ARBA00022833"/>
    </source>
</evidence>
<dbReference type="InterPro" id="IPR011650">
    <property type="entry name" value="Peptidase_M20_dimer"/>
</dbReference>
<evidence type="ECO:0000256" key="5">
    <source>
        <dbReference type="PIRSR" id="PIRSR037238-1"/>
    </source>
</evidence>
<dbReference type="PROSITE" id="PS00758">
    <property type="entry name" value="ARGE_DAPE_CPG2_1"/>
    <property type="match status" value="1"/>
</dbReference>
<name>A0A9X2IP19_9BACI</name>
<dbReference type="PANTHER" id="PTHR43808:SF9">
    <property type="entry name" value="BLL0789 PROTEIN"/>
    <property type="match status" value="1"/>
</dbReference>
<evidence type="ECO:0000256" key="3">
    <source>
        <dbReference type="ARBA" id="ARBA00022801"/>
    </source>
</evidence>
<dbReference type="SUPFAM" id="SSF53187">
    <property type="entry name" value="Zn-dependent exopeptidases"/>
    <property type="match status" value="1"/>
</dbReference>
<comment type="caution">
    <text evidence="7">The sequence shown here is derived from an EMBL/GenBank/DDBJ whole genome shotgun (WGS) entry which is preliminary data.</text>
</comment>